<dbReference type="OrthoDB" id="10266026at2759"/>
<dbReference type="Pfam" id="PF00622">
    <property type="entry name" value="SPRY"/>
    <property type="match status" value="1"/>
</dbReference>
<dbReference type="EMBL" id="JAEVFJ010000001">
    <property type="protein sequence ID" value="KAH8108165.1"/>
    <property type="molecule type" value="Genomic_DNA"/>
</dbReference>
<feature type="compositionally biased region" description="Basic and acidic residues" evidence="4">
    <location>
        <begin position="486"/>
        <end position="507"/>
    </location>
</feature>
<dbReference type="GO" id="GO:0000976">
    <property type="term" value="F:transcription cis-regulatory region binding"/>
    <property type="evidence" value="ECO:0007669"/>
    <property type="project" value="TreeGrafter"/>
</dbReference>
<feature type="region of interest" description="Disordered" evidence="4">
    <location>
        <begin position="384"/>
        <end position="407"/>
    </location>
</feature>
<sequence>MEAVSTPRESSPDVAVLAIPTSVSTSSVSKKRKHAALASATATAAASPAPSDRGATPVPSAENIILPTKHLDLSTRPRLTISRHPSFIPISPGSEYCTTEPLCNNRLNFRYTHAGLTPLGSNMPFRTIESEPTQFRVSWEDRSPFVKVTTDGLGLRGETGFRSARCNAPVREGKWYMEIKIERGGGERLTEGNHAEGSHVRLGWARREAPLNAPVGLDGYSYAVRDKTGEKVHLSRPRPYGRGFGSGDVIGMYISLPPRRKANPKDPHDPAHIKRERIAIEFKGQEYFESLEYSQTKEMMALMNSNDRGKTSTSTPATTRTKKSATVKNIPSTGRGKGGPAEPSPLRSLNTLGSDSCVAFFVNGTSQGIAFQDLYDYIPLRSHSTKTQEKKRSNKEGYREHKENPFDDGSLGYYPMISLFNEARVRINPGPNFDYPPPPDIDMLLVSGETSNVDMKPTAERTWRPMCERYPEYMSEQFALDEQEEAEAKDKIAQPEKVVDAEKLERHREKRRQQAAARKLKKKKEESDLKRPRLDTPSGGDSEAHTPLPSFYLPGEAGPVDHASPAPTVASSADAPSLWPVGGPDTSEYNTEAEDVYEEGPPQGIGLGLRYMDVEDELAAAAGVYG</sequence>
<feature type="compositionally biased region" description="Basic and acidic residues" evidence="4">
    <location>
        <begin position="386"/>
        <end position="405"/>
    </location>
</feature>
<dbReference type="InterPro" id="IPR001870">
    <property type="entry name" value="B30.2/SPRY"/>
</dbReference>
<dbReference type="PROSITE" id="PS50188">
    <property type="entry name" value="B302_SPRY"/>
    <property type="match status" value="1"/>
</dbReference>
<feature type="region of interest" description="Disordered" evidence="4">
    <location>
        <begin position="481"/>
        <end position="589"/>
    </location>
</feature>
<evidence type="ECO:0000313" key="7">
    <source>
        <dbReference type="Proteomes" id="UP000813824"/>
    </source>
</evidence>
<dbReference type="GO" id="GO:0048188">
    <property type="term" value="C:Set1C/COMPASS complex"/>
    <property type="evidence" value="ECO:0007669"/>
    <property type="project" value="InterPro"/>
</dbReference>
<protein>
    <recommendedName>
        <fullName evidence="5">B30.2/SPRY domain-containing protein</fullName>
    </recommendedName>
</protein>
<evidence type="ECO:0000259" key="5">
    <source>
        <dbReference type="PROSITE" id="PS50188"/>
    </source>
</evidence>
<evidence type="ECO:0000256" key="1">
    <source>
        <dbReference type="ARBA" id="ARBA00004123"/>
    </source>
</evidence>
<feature type="region of interest" description="Disordered" evidence="4">
    <location>
        <begin position="38"/>
        <end position="60"/>
    </location>
</feature>
<dbReference type="SUPFAM" id="SSF49899">
    <property type="entry name" value="Concanavalin A-like lectins/glucanases"/>
    <property type="match status" value="1"/>
</dbReference>
<dbReference type="Proteomes" id="UP000813824">
    <property type="component" value="Unassembled WGS sequence"/>
</dbReference>
<dbReference type="CDD" id="cd12872">
    <property type="entry name" value="SPRY_Ash2"/>
    <property type="match status" value="1"/>
</dbReference>
<reference evidence="6" key="1">
    <citation type="journal article" date="2021" name="New Phytol.">
        <title>Evolutionary innovations through gain and loss of genes in the ectomycorrhizal Boletales.</title>
        <authorList>
            <person name="Wu G."/>
            <person name="Miyauchi S."/>
            <person name="Morin E."/>
            <person name="Kuo A."/>
            <person name="Drula E."/>
            <person name="Varga T."/>
            <person name="Kohler A."/>
            <person name="Feng B."/>
            <person name="Cao Y."/>
            <person name="Lipzen A."/>
            <person name="Daum C."/>
            <person name="Hundley H."/>
            <person name="Pangilinan J."/>
            <person name="Johnson J."/>
            <person name="Barry K."/>
            <person name="LaButti K."/>
            <person name="Ng V."/>
            <person name="Ahrendt S."/>
            <person name="Min B."/>
            <person name="Choi I.G."/>
            <person name="Park H."/>
            <person name="Plett J.M."/>
            <person name="Magnuson J."/>
            <person name="Spatafora J.W."/>
            <person name="Nagy L.G."/>
            <person name="Henrissat B."/>
            <person name="Grigoriev I.V."/>
            <person name="Yang Z.L."/>
            <person name="Xu J."/>
            <person name="Martin F.M."/>
        </authorList>
    </citation>
    <scope>NUCLEOTIDE SEQUENCE</scope>
    <source>
        <strain evidence="6">KKN 215</strain>
    </source>
</reference>
<feature type="region of interest" description="Disordered" evidence="4">
    <location>
        <begin position="305"/>
        <end position="346"/>
    </location>
</feature>
<keyword evidence="7" id="KW-1185">Reference proteome</keyword>
<dbReference type="SMART" id="SM00449">
    <property type="entry name" value="SPRY"/>
    <property type="match status" value="1"/>
</dbReference>
<accession>A0A8K0V0U3</accession>
<dbReference type="AlphaFoldDB" id="A0A8K0V0U3"/>
<comment type="subcellular location">
    <subcellularLocation>
        <location evidence="1">Nucleus</location>
    </subcellularLocation>
</comment>
<name>A0A8K0V0U3_9AGAR</name>
<evidence type="ECO:0000313" key="6">
    <source>
        <dbReference type="EMBL" id="KAH8108165.1"/>
    </source>
</evidence>
<dbReference type="InterPro" id="IPR043136">
    <property type="entry name" value="B30.2/SPRY_sf"/>
</dbReference>
<organism evidence="6 7">
    <name type="scientific">Cristinia sonorae</name>
    <dbReference type="NCBI Taxonomy" id="1940300"/>
    <lineage>
        <taxon>Eukaryota</taxon>
        <taxon>Fungi</taxon>
        <taxon>Dikarya</taxon>
        <taxon>Basidiomycota</taxon>
        <taxon>Agaricomycotina</taxon>
        <taxon>Agaricomycetes</taxon>
        <taxon>Agaricomycetidae</taxon>
        <taxon>Agaricales</taxon>
        <taxon>Pleurotineae</taxon>
        <taxon>Stephanosporaceae</taxon>
        <taxon>Cristinia</taxon>
    </lineage>
</organism>
<proteinExistence type="inferred from homology"/>
<comment type="similarity">
    <text evidence="3">Belongs to the cclA family.</text>
</comment>
<dbReference type="PANTHER" id="PTHR10598:SF0">
    <property type="entry name" value="SET1_ASH2 HISTONE METHYLTRANSFERASE COMPLEX SUBUNIT ASH2"/>
    <property type="match status" value="1"/>
</dbReference>
<feature type="compositionally biased region" description="Basic and acidic residues" evidence="4">
    <location>
        <begin position="523"/>
        <end position="534"/>
    </location>
</feature>
<comment type="caution">
    <text evidence="6">The sequence shown here is derived from an EMBL/GenBank/DDBJ whole genome shotgun (WGS) entry which is preliminary data.</text>
</comment>
<feature type="compositionally biased region" description="Low complexity" evidence="4">
    <location>
        <begin position="38"/>
        <end position="51"/>
    </location>
</feature>
<dbReference type="Gene3D" id="2.60.120.920">
    <property type="match status" value="1"/>
</dbReference>
<keyword evidence="2" id="KW-0539">Nucleus</keyword>
<feature type="domain" description="B30.2/SPRY" evidence="5">
    <location>
        <begin position="115"/>
        <end position="309"/>
    </location>
</feature>
<dbReference type="PANTHER" id="PTHR10598">
    <property type="entry name" value="SET1/ASH2 HISTONE METHYLTRANSFERASE COMPLEX SUBUNIT ASH2"/>
    <property type="match status" value="1"/>
</dbReference>
<gene>
    <name evidence="6" type="ORF">BXZ70DRAFT_884149</name>
</gene>
<dbReference type="InterPro" id="IPR013320">
    <property type="entry name" value="ConA-like_dom_sf"/>
</dbReference>
<evidence type="ECO:0000256" key="2">
    <source>
        <dbReference type="ARBA" id="ARBA00023242"/>
    </source>
</evidence>
<feature type="compositionally biased region" description="Basic residues" evidence="4">
    <location>
        <begin position="508"/>
        <end position="522"/>
    </location>
</feature>
<evidence type="ECO:0000256" key="4">
    <source>
        <dbReference type="SAM" id="MobiDB-lite"/>
    </source>
</evidence>
<dbReference type="InterPro" id="IPR003877">
    <property type="entry name" value="SPRY_dom"/>
</dbReference>
<dbReference type="InterPro" id="IPR037353">
    <property type="entry name" value="ASH2"/>
</dbReference>
<evidence type="ECO:0000256" key="3">
    <source>
        <dbReference type="ARBA" id="ARBA00038149"/>
    </source>
</evidence>